<evidence type="ECO:0000313" key="11">
    <source>
        <dbReference type="EMBL" id="SLM28971.1"/>
    </source>
</evidence>
<evidence type="ECO:0000256" key="2">
    <source>
        <dbReference type="ARBA" id="ARBA00004170"/>
    </source>
</evidence>
<dbReference type="SUPFAM" id="SSF52943">
    <property type="entry name" value="ATP synthase (F1-ATPase), gamma subunit"/>
    <property type="match status" value="1"/>
</dbReference>
<organism evidence="11 12">
    <name type="scientific">Desulfamplus magnetovallimortis</name>
    <dbReference type="NCBI Taxonomy" id="1246637"/>
    <lineage>
        <taxon>Bacteria</taxon>
        <taxon>Pseudomonadati</taxon>
        <taxon>Thermodesulfobacteriota</taxon>
        <taxon>Desulfobacteria</taxon>
        <taxon>Desulfobacterales</taxon>
        <taxon>Desulfobacteraceae</taxon>
        <taxon>Desulfamplus</taxon>
    </lineage>
</organism>
<evidence type="ECO:0000256" key="9">
    <source>
        <dbReference type="ARBA" id="ARBA00023310"/>
    </source>
</evidence>
<keyword evidence="8 10" id="KW-0139">CF(1)</keyword>
<evidence type="ECO:0000256" key="8">
    <source>
        <dbReference type="ARBA" id="ARBA00023196"/>
    </source>
</evidence>
<keyword evidence="6 10" id="KW-0406">Ion transport</keyword>
<dbReference type="RefSeq" id="WP_080805528.1">
    <property type="nucleotide sequence ID" value="NZ_LT828550.1"/>
</dbReference>
<dbReference type="PANTHER" id="PTHR11693">
    <property type="entry name" value="ATP SYNTHASE GAMMA CHAIN"/>
    <property type="match status" value="1"/>
</dbReference>
<dbReference type="GO" id="GO:0042777">
    <property type="term" value="P:proton motive force-driven plasma membrane ATP synthesis"/>
    <property type="evidence" value="ECO:0007669"/>
    <property type="project" value="UniProtKB-UniRule"/>
</dbReference>
<dbReference type="PANTHER" id="PTHR11693:SF22">
    <property type="entry name" value="ATP SYNTHASE SUBUNIT GAMMA, MITOCHONDRIAL"/>
    <property type="match status" value="1"/>
</dbReference>
<keyword evidence="12" id="KW-1185">Reference proteome</keyword>
<sequence length="301" mass="33082">MATLKEVQTKISSVKKTKQITSAMKMVATSRLRGAQQSMEAFKPYASKFSEVLGSIAGKAGEDASPLLVPREEVKKVNIILCTSDRGLCAGFNVNLIEKAEKYIKSNLKDKDVSFTCFGKKGRDWARKSSFSIDDEYIGVVGSRFDFSVASTSGQKLINSFLEEAVDEVYLVYSEFQSMARQEPVVKQLLPIPPLENTEPEEAVESKTASDSVYLAEHICEPSSDALLSEMLPKNIFIQIYDALLQTSTSEHAARMRAMENATKACEDMIGELKTIFNKTRQSGITADLMDIVGGAEALKG</sequence>
<dbReference type="Gene3D" id="3.40.1380.10">
    <property type="match status" value="1"/>
</dbReference>
<dbReference type="GO" id="GO:0005524">
    <property type="term" value="F:ATP binding"/>
    <property type="evidence" value="ECO:0007669"/>
    <property type="project" value="UniProtKB-UniRule"/>
</dbReference>
<keyword evidence="9 10" id="KW-0066">ATP synthesis</keyword>
<evidence type="ECO:0000256" key="7">
    <source>
        <dbReference type="ARBA" id="ARBA00023136"/>
    </source>
</evidence>
<proteinExistence type="inferred from homology"/>
<keyword evidence="5 10" id="KW-0375">Hydrogen ion transport</keyword>
<evidence type="ECO:0000256" key="1">
    <source>
        <dbReference type="ARBA" id="ARBA00003456"/>
    </source>
</evidence>
<evidence type="ECO:0000256" key="10">
    <source>
        <dbReference type="HAMAP-Rule" id="MF_00815"/>
    </source>
</evidence>
<dbReference type="Gene3D" id="1.10.287.80">
    <property type="entry name" value="ATP synthase, gamma subunit, helix hairpin domain"/>
    <property type="match status" value="1"/>
</dbReference>
<dbReference type="NCBIfam" id="TIGR01146">
    <property type="entry name" value="ATPsyn_F1gamma"/>
    <property type="match status" value="1"/>
</dbReference>
<dbReference type="HAMAP" id="MF_00815">
    <property type="entry name" value="ATP_synth_gamma_bact"/>
    <property type="match status" value="1"/>
</dbReference>
<dbReference type="InterPro" id="IPR035968">
    <property type="entry name" value="ATP_synth_F1_ATPase_gsu"/>
</dbReference>
<dbReference type="EMBL" id="FWEV01000074">
    <property type="protein sequence ID" value="SLM28971.1"/>
    <property type="molecule type" value="Genomic_DNA"/>
</dbReference>
<dbReference type="PRINTS" id="PR00126">
    <property type="entry name" value="ATPASEGAMMA"/>
</dbReference>
<keyword evidence="7 10" id="KW-0472">Membrane</keyword>
<evidence type="ECO:0000256" key="5">
    <source>
        <dbReference type="ARBA" id="ARBA00022781"/>
    </source>
</evidence>
<dbReference type="GO" id="GO:0005886">
    <property type="term" value="C:plasma membrane"/>
    <property type="evidence" value="ECO:0007669"/>
    <property type="project" value="UniProtKB-SubCell"/>
</dbReference>
<keyword evidence="4 10" id="KW-0813">Transport</keyword>
<dbReference type="CDD" id="cd12151">
    <property type="entry name" value="F1-ATPase_gamma"/>
    <property type="match status" value="1"/>
</dbReference>
<dbReference type="STRING" id="1246637.MTBBW1_1650013"/>
<dbReference type="Proteomes" id="UP000191931">
    <property type="component" value="Unassembled WGS sequence"/>
</dbReference>
<comment type="subcellular location">
    <subcellularLocation>
        <location evidence="10">Cell membrane</location>
        <topology evidence="10">Peripheral membrane protein</topology>
    </subcellularLocation>
    <subcellularLocation>
        <location evidence="2">Membrane</location>
        <topology evidence="2">Peripheral membrane protein</topology>
    </subcellularLocation>
</comment>
<reference evidence="11 12" key="1">
    <citation type="submission" date="2017-03" db="EMBL/GenBank/DDBJ databases">
        <authorList>
            <person name="Afonso C.L."/>
            <person name="Miller P.J."/>
            <person name="Scott M.A."/>
            <person name="Spackman E."/>
            <person name="Goraichik I."/>
            <person name="Dimitrov K.M."/>
            <person name="Suarez D.L."/>
            <person name="Swayne D.E."/>
        </authorList>
    </citation>
    <scope>NUCLEOTIDE SEQUENCE [LARGE SCALE GENOMIC DNA]</scope>
    <source>
        <strain evidence="11">PRJEB14757</strain>
    </source>
</reference>
<dbReference type="GO" id="GO:0046933">
    <property type="term" value="F:proton-transporting ATP synthase activity, rotational mechanism"/>
    <property type="evidence" value="ECO:0007669"/>
    <property type="project" value="UniProtKB-UniRule"/>
</dbReference>
<dbReference type="OrthoDB" id="9812769at2"/>
<comment type="function">
    <text evidence="1 10">Produces ATP from ADP in the presence of a proton gradient across the membrane. The gamma chain is believed to be important in regulating ATPase activity and the flow of protons through the CF(0) complex.</text>
</comment>
<evidence type="ECO:0000313" key="12">
    <source>
        <dbReference type="Proteomes" id="UP000191931"/>
    </source>
</evidence>
<keyword evidence="10" id="KW-1003">Cell membrane</keyword>
<dbReference type="AlphaFoldDB" id="A0A1W1H920"/>
<comment type="subunit">
    <text evidence="10">F-type ATPases have 2 components, CF(1) - the catalytic core - and CF(0) - the membrane proton channel. CF(1) has five subunits: alpha(3), beta(3), gamma(1), delta(1), epsilon(1). CF(0) has three main subunits: a, b and c.</text>
</comment>
<evidence type="ECO:0000256" key="3">
    <source>
        <dbReference type="ARBA" id="ARBA00007681"/>
    </source>
</evidence>
<evidence type="ECO:0000256" key="6">
    <source>
        <dbReference type="ARBA" id="ARBA00023065"/>
    </source>
</evidence>
<accession>A0A1W1H920</accession>
<evidence type="ECO:0000256" key="4">
    <source>
        <dbReference type="ARBA" id="ARBA00022448"/>
    </source>
</evidence>
<name>A0A1W1H920_9BACT</name>
<dbReference type="GO" id="GO:0045259">
    <property type="term" value="C:proton-transporting ATP synthase complex"/>
    <property type="evidence" value="ECO:0007669"/>
    <property type="project" value="UniProtKB-KW"/>
</dbReference>
<dbReference type="InterPro" id="IPR000131">
    <property type="entry name" value="ATP_synth_F1_gsu"/>
</dbReference>
<comment type="similarity">
    <text evidence="3 10">Belongs to the ATPase gamma chain family.</text>
</comment>
<protein>
    <recommendedName>
        <fullName evidence="10">ATP synthase gamma chain</fullName>
    </recommendedName>
    <alternativeName>
        <fullName evidence="10">ATP synthase F1 sector gamma subunit</fullName>
    </alternativeName>
    <alternativeName>
        <fullName evidence="10">F-ATPase gamma subunit</fullName>
    </alternativeName>
</protein>
<dbReference type="Pfam" id="PF00231">
    <property type="entry name" value="ATP-synt"/>
    <property type="match status" value="1"/>
</dbReference>
<gene>
    <name evidence="10 11" type="primary">atpG</name>
    <name evidence="11" type="ORF">MTBBW1_1650013</name>
</gene>